<reference evidence="1 2" key="1">
    <citation type="submission" date="2019-02" db="EMBL/GenBank/DDBJ databases">
        <title>Genome analysis provides insights into bioremediation potentialities and Haloocin production by Natrinema altunense strain 4.1R isolated from Chott Douz in Tunisian desert.</title>
        <authorList>
            <person name="Najjari A."/>
            <person name="Youssef N."/>
            <person name="Ben Dhia O."/>
            <person name="Ferjani R."/>
            <person name="El Hidri D."/>
            <person name="Ouzari H.I."/>
            <person name="Cherif A."/>
        </authorList>
    </citation>
    <scope>NUCLEOTIDE SEQUENCE [LARGE SCALE GENOMIC DNA]</scope>
    <source>
        <strain evidence="1 2">4.1R</strain>
    </source>
</reference>
<comment type="caution">
    <text evidence="1">The sequence shown here is derived from an EMBL/GenBank/DDBJ whole genome shotgun (WGS) entry which is preliminary data.</text>
</comment>
<proteinExistence type="predicted"/>
<evidence type="ECO:0000313" key="1">
    <source>
        <dbReference type="EMBL" id="RZH69247.1"/>
    </source>
</evidence>
<sequence length="84" mass="9893">MTATEIKKELRWVKEALALAENSDIDTPENSNAVHQKVIPVEHQHLLSWSEERLRTHRDRLSRDIRDAQEIEYEEPDYIIGGDR</sequence>
<dbReference type="EMBL" id="SHMR01000001">
    <property type="protein sequence ID" value="RZH69247.1"/>
    <property type="molecule type" value="Genomic_DNA"/>
</dbReference>
<dbReference type="Proteomes" id="UP000292704">
    <property type="component" value="Unassembled WGS sequence"/>
</dbReference>
<accession>A0A482Y8Y9</accession>
<evidence type="ECO:0000313" key="2">
    <source>
        <dbReference type="Proteomes" id="UP000292704"/>
    </source>
</evidence>
<gene>
    <name evidence="1" type="ORF">ELS17_07370</name>
</gene>
<name>A0A482Y8Y9_9EURY</name>
<dbReference type="OrthoDB" id="200017at2157"/>
<dbReference type="RefSeq" id="WP_130170127.1">
    <property type="nucleotide sequence ID" value="NZ_SHMR01000001.1"/>
</dbReference>
<dbReference type="AlphaFoldDB" id="A0A482Y8Y9"/>
<protein>
    <submittedName>
        <fullName evidence="1">Uncharacterized protein</fullName>
    </submittedName>
</protein>
<organism evidence="1 2">
    <name type="scientific">Natrinema altunense</name>
    <dbReference type="NCBI Taxonomy" id="222984"/>
    <lineage>
        <taxon>Archaea</taxon>
        <taxon>Methanobacteriati</taxon>
        <taxon>Methanobacteriota</taxon>
        <taxon>Stenosarchaea group</taxon>
        <taxon>Halobacteria</taxon>
        <taxon>Halobacteriales</taxon>
        <taxon>Natrialbaceae</taxon>
        <taxon>Natrinema</taxon>
    </lineage>
</organism>